<evidence type="ECO:0000256" key="3">
    <source>
        <dbReference type="ARBA" id="ARBA00022528"/>
    </source>
</evidence>
<dbReference type="Gene3D" id="3.40.50.1820">
    <property type="entry name" value="alpha/beta hydrolase"/>
    <property type="match status" value="2"/>
</dbReference>
<evidence type="ECO:0000313" key="11">
    <source>
        <dbReference type="Proteomes" id="UP000245207"/>
    </source>
</evidence>
<evidence type="ECO:0000256" key="7">
    <source>
        <dbReference type="ARBA" id="ARBA00022963"/>
    </source>
</evidence>
<accession>A0A2U1QLK4</accession>
<sequence length="274" mass="31262">MGYVAVVTDDDEVRRLGRRDIVIAWRGTVTYLEWIHDLKDILHPACFSDDPSIKIESGLHALALLSAYDIAEMKLNFTNTMKRIPITVFSFSGPRVGNLKFKERRENLGIKVLRVVNVQDKVPKVPGVFANEKNKHQKYIEEKTSFPWSYAHVGTELELDHFNSPFLKPTKDISNAHNLEALLHLVDGYVGRGLEFCSATARDIALVNKSCDFLKDEYGVPAYWRQDENKGMVRSNDGRWILPERPRLDSHPPDTAYHLEQVLKFAAENTLKAV</sequence>
<dbReference type="Pfam" id="PF01764">
    <property type="entry name" value="Lipase_3"/>
    <property type="match status" value="1"/>
</dbReference>
<evidence type="ECO:0000256" key="1">
    <source>
        <dbReference type="ARBA" id="ARBA00004229"/>
    </source>
</evidence>
<dbReference type="GO" id="GO:0008970">
    <property type="term" value="F:phospholipase A1 activity"/>
    <property type="evidence" value="ECO:0007669"/>
    <property type="project" value="UniProtKB-ARBA"/>
</dbReference>
<keyword evidence="8" id="KW-0443">Lipid metabolism</keyword>
<keyword evidence="11" id="KW-1185">Reference proteome</keyword>
<dbReference type="GO" id="GO:0016042">
    <property type="term" value="P:lipid catabolic process"/>
    <property type="evidence" value="ECO:0007669"/>
    <property type="project" value="UniProtKB-KW"/>
</dbReference>
<evidence type="ECO:0000259" key="9">
    <source>
        <dbReference type="Pfam" id="PF01764"/>
    </source>
</evidence>
<dbReference type="PANTHER" id="PTHR31403">
    <property type="entry name" value="PHOSPHOLIPASE A1-IBETA2, CHLOROPLASTIC"/>
    <property type="match status" value="1"/>
</dbReference>
<protein>
    <submittedName>
        <fullName evidence="10">Alpha/beta-Hydrolases superfamily protein</fullName>
    </submittedName>
</protein>
<dbReference type="GO" id="GO:0047714">
    <property type="term" value="F:galactolipase activity"/>
    <property type="evidence" value="ECO:0007669"/>
    <property type="project" value="UniProtKB-ARBA"/>
</dbReference>
<dbReference type="OrthoDB" id="426718at2759"/>
<organism evidence="10 11">
    <name type="scientific">Artemisia annua</name>
    <name type="common">Sweet wormwood</name>
    <dbReference type="NCBI Taxonomy" id="35608"/>
    <lineage>
        <taxon>Eukaryota</taxon>
        <taxon>Viridiplantae</taxon>
        <taxon>Streptophyta</taxon>
        <taxon>Embryophyta</taxon>
        <taxon>Tracheophyta</taxon>
        <taxon>Spermatophyta</taxon>
        <taxon>Magnoliopsida</taxon>
        <taxon>eudicotyledons</taxon>
        <taxon>Gunneridae</taxon>
        <taxon>Pentapetalae</taxon>
        <taxon>asterids</taxon>
        <taxon>campanulids</taxon>
        <taxon>Asterales</taxon>
        <taxon>Asteraceae</taxon>
        <taxon>Asteroideae</taxon>
        <taxon>Anthemideae</taxon>
        <taxon>Artemisiinae</taxon>
        <taxon>Artemisia</taxon>
    </lineage>
</organism>
<keyword evidence="7" id="KW-0442">Lipid degradation</keyword>
<dbReference type="PANTHER" id="PTHR31403:SF7">
    <property type="entry name" value="PHOSPHOLIPASE A1-IGAMMA3, CHLOROPLASTIC"/>
    <property type="match status" value="1"/>
</dbReference>
<dbReference type="InterPro" id="IPR029058">
    <property type="entry name" value="AB_hydrolase_fold"/>
</dbReference>
<reference evidence="10 11" key="1">
    <citation type="journal article" date="2018" name="Mol. Plant">
        <title>The genome of Artemisia annua provides insight into the evolution of Asteraceae family and artemisinin biosynthesis.</title>
        <authorList>
            <person name="Shen Q."/>
            <person name="Zhang L."/>
            <person name="Liao Z."/>
            <person name="Wang S."/>
            <person name="Yan T."/>
            <person name="Shi P."/>
            <person name="Liu M."/>
            <person name="Fu X."/>
            <person name="Pan Q."/>
            <person name="Wang Y."/>
            <person name="Lv Z."/>
            <person name="Lu X."/>
            <person name="Zhang F."/>
            <person name="Jiang W."/>
            <person name="Ma Y."/>
            <person name="Chen M."/>
            <person name="Hao X."/>
            <person name="Li L."/>
            <person name="Tang Y."/>
            <person name="Lv G."/>
            <person name="Zhou Y."/>
            <person name="Sun X."/>
            <person name="Brodelius P.E."/>
            <person name="Rose J.K.C."/>
            <person name="Tang K."/>
        </authorList>
    </citation>
    <scope>NUCLEOTIDE SEQUENCE [LARGE SCALE GENOMIC DNA]</scope>
    <source>
        <strain evidence="11">cv. Huhao1</strain>
        <tissue evidence="10">Leaf</tissue>
    </source>
</reference>
<dbReference type="GO" id="GO:0009507">
    <property type="term" value="C:chloroplast"/>
    <property type="evidence" value="ECO:0007669"/>
    <property type="project" value="UniProtKB-SubCell"/>
</dbReference>
<evidence type="ECO:0000256" key="2">
    <source>
        <dbReference type="ARBA" id="ARBA00010701"/>
    </source>
</evidence>
<dbReference type="AlphaFoldDB" id="A0A2U1QLK4"/>
<comment type="similarity">
    <text evidence="2">Belongs to the AB hydrolase superfamily. Lipase family.</text>
</comment>
<keyword evidence="3" id="KW-0150">Chloroplast</keyword>
<dbReference type="Proteomes" id="UP000245207">
    <property type="component" value="Unassembled WGS sequence"/>
</dbReference>
<dbReference type="EMBL" id="PKPP01000045">
    <property type="protein sequence ID" value="PWA98876.1"/>
    <property type="molecule type" value="Genomic_DNA"/>
</dbReference>
<comment type="subcellular location">
    <subcellularLocation>
        <location evidence="1">Plastid</location>
        <location evidence="1">Chloroplast</location>
    </subcellularLocation>
</comment>
<comment type="caution">
    <text evidence="10">The sequence shown here is derived from an EMBL/GenBank/DDBJ whole genome shotgun (WGS) entry which is preliminary data.</text>
</comment>
<dbReference type="STRING" id="35608.A0A2U1QLK4"/>
<dbReference type="SUPFAM" id="SSF53474">
    <property type="entry name" value="alpha/beta-Hydrolases"/>
    <property type="match status" value="1"/>
</dbReference>
<keyword evidence="6" id="KW-0809">Transit peptide</keyword>
<feature type="domain" description="Fungal lipase-type" evidence="9">
    <location>
        <begin position="61"/>
        <end position="128"/>
    </location>
</feature>
<proteinExistence type="inferred from homology"/>
<evidence type="ECO:0000256" key="5">
    <source>
        <dbReference type="ARBA" id="ARBA00022801"/>
    </source>
</evidence>
<evidence type="ECO:0000313" key="10">
    <source>
        <dbReference type="EMBL" id="PWA98876.1"/>
    </source>
</evidence>
<keyword evidence="5 10" id="KW-0378">Hydrolase</keyword>
<evidence type="ECO:0000256" key="4">
    <source>
        <dbReference type="ARBA" id="ARBA00022640"/>
    </source>
</evidence>
<evidence type="ECO:0000256" key="6">
    <source>
        <dbReference type="ARBA" id="ARBA00022946"/>
    </source>
</evidence>
<keyword evidence="4" id="KW-0934">Plastid</keyword>
<gene>
    <name evidence="10" type="ORF">CTI12_AA014600</name>
</gene>
<dbReference type="CDD" id="cd00519">
    <property type="entry name" value="Lipase_3"/>
    <property type="match status" value="1"/>
</dbReference>
<evidence type="ECO:0000256" key="8">
    <source>
        <dbReference type="ARBA" id="ARBA00023098"/>
    </source>
</evidence>
<name>A0A2U1QLK4_ARTAN</name>
<dbReference type="InterPro" id="IPR002921">
    <property type="entry name" value="Fungal_lipase-type"/>
</dbReference>